<sequence length="203" mass="23903">MAAKKKKTDPESHYAQRIKPELNQAKWIIRITEHKDKPMPVLILKERIQPDQRTDTRDMVAPRAVLKERGLLYGPSLTRCLPVLKTIITRVTDQADIPLELQQYLNRKRITFRGNLPLDDEAGYKMGLVFKLQERIKEMDRVELIARRVDRFTKEEAAYWYSRISNFTDTANRWAMAGMKIMLAGHPNDKHIEKMLDKLRLNY</sequence>
<reference evidence="2 5" key="2">
    <citation type="submission" date="2019-02" db="EMBL/GenBank/DDBJ databases">
        <title>Complete genome sequence of Desulfobacter hydrogenophilus AcRS1.</title>
        <authorList>
            <person name="Marietou A."/>
            <person name="Lund M.B."/>
            <person name="Marshall I.P.G."/>
            <person name="Schreiber L."/>
            <person name="Jorgensen B."/>
        </authorList>
    </citation>
    <scope>NUCLEOTIDE SEQUENCE [LARGE SCALE GENOMIC DNA]</scope>
    <source>
        <strain evidence="2 5">AcRS1</strain>
    </source>
</reference>
<evidence type="ECO:0000259" key="1">
    <source>
        <dbReference type="Pfam" id="PF24728"/>
    </source>
</evidence>
<accession>A0A328F918</accession>
<proteinExistence type="predicted"/>
<evidence type="ECO:0000313" key="2">
    <source>
        <dbReference type="EMBL" id="QBH13549.1"/>
    </source>
</evidence>
<protein>
    <recommendedName>
        <fullName evidence="1">DUF7680 domain-containing protein</fullName>
    </recommendedName>
</protein>
<dbReference type="Proteomes" id="UP000248798">
    <property type="component" value="Unassembled WGS sequence"/>
</dbReference>
<dbReference type="OrthoDB" id="1806552at2"/>
<dbReference type="Pfam" id="PF24728">
    <property type="entry name" value="DUF7680"/>
    <property type="match status" value="1"/>
</dbReference>
<dbReference type="EMBL" id="CP036313">
    <property type="protein sequence ID" value="QBH13549.1"/>
    <property type="molecule type" value="Genomic_DNA"/>
</dbReference>
<dbReference type="InterPro" id="IPR056097">
    <property type="entry name" value="DUF7680"/>
</dbReference>
<dbReference type="RefSeq" id="WP_111958331.1">
    <property type="nucleotide sequence ID" value="NZ_CP036313.1"/>
</dbReference>
<name>A0A328F918_9BACT</name>
<evidence type="ECO:0000313" key="4">
    <source>
        <dbReference type="Proteomes" id="UP000248798"/>
    </source>
</evidence>
<keyword evidence="5" id="KW-1185">Reference proteome</keyword>
<feature type="domain" description="DUF7680" evidence="1">
    <location>
        <begin position="27"/>
        <end position="185"/>
    </location>
</feature>
<dbReference type="AlphaFoldDB" id="A0A328F918"/>
<gene>
    <name evidence="3" type="ORF">DO021_15585</name>
    <name evidence="2" type="ORF">EYB58_11805</name>
</gene>
<evidence type="ECO:0000313" key="5">
    <source>
        <dbReference type="Proteomes" id="UP000293902"/>
    </source>
</evidence>
<reference evidence="3 4" key="1">
    <citation type="submission" date="2018-06" db="EMBL/GenBank/DDBJ databases">
        <title>Complete Genome Sequence of Desulfobacter hydrogenophilus (DSM3380).</title>
        <authorList>
            <person name="Marietou A."/>
            <person name="Schreiber L."/>
            <person name="Marshall I."/>
            <person name="Jorgensen B."/>
        </authorList>
    </citation>
    <scope>NUCLEOTIDE SEQUENCE [LARGE SCALE GENOMIC DNA]</scope>
    <source>
        <strain evidence="3 4">DSM 3380</strain>
    </source>
</reference>
<organism evidence="3 4">
    <name type="scientific">Desulfobacter hydrogenophilus</name>
    <dbReference type="NCBI Taxonomy" id="2291"/>
    <lineage>
        <taxon>Bacteria</taxon>
        <taxon>Pseudomonadati</taxon>
        <taxon>Thermodesulfobacteriota</taxon>
        <taxon>Desulfobacteria</taxon>
        <taxon>Desulfobacterales</taxon>
        <taxon>Desulfobacteraceae</taxon>
        <taxon>Desulfobacter</taxon>
    </lineage>
</organism>
<evidence type="ECO:0000313" key="3">
    <source>
        <dbReference type="EMBL" id="RAM01108.1"/>
    </source>
</evidence>
<dbReference type="Proteomes" id="UP000293902">
    <property type="component" value="Chromosome"/>
</dbReference>
<dbReference type="EMBL" id="QLNI01000032">
    <property type="protein sequence ID" value="RAM01108.1"/>
    <property type="molecule type" value="Genomic_DNA"/>
</dbReference>